<feature type="domain" description="ATPase AAA-type core" evidence="2">
    <location>
        <begin position="535"/>
        <end position="650"/>
    </location>
</feature>
<dbReference type="Gene3D" id="1.10.8.60">
    <property type="match status" value="1"/>
</dbReference>
<dbReference type="KEGG" id="lcf:108881112"/>
<protein>
    <submittedName>
        <fullName evidence="4">LOW QUALITY PROTEIN: dynein regulatory complex protein 11-like</fullName>
    </submittedName>
</protein>
<sequence>MTSHRKWATAHDTLQDLLQDEVPSDPPGPQRDQLQVLQDRAVLYLKYLQIFRDLEEVYEQLVQPQKRRAVRTVLEGLMGRLLELKAQMVELDLSEFHYFDELLLDLKMTPKDLEVPLPRCFLRNWTEQQRLKHTIVSNILEKQRANQTTSSVPVLNLEEAVRLLQASERARQGRIRARFMTELVQSERDGRRHTWRPTHLSLDQAAIQIQKVWRGHVQRRIANRERTEEMIFLGMIPAEPPGPSPAQLQAQQVSAGLRLIQDQNEEEYRRAQLSVKQSVLRVEGTDMKETLQDQIRQWFLEYRDATGRFPDLPDEEDGGSAALFAQKTPEQVSAELSARETEREEKKKKKKKKEETETDRCGTDVSSCFLPDLSAAHRVFRDVWCCRDNPQMTVDVQLLREEKRQEVEQEVRLQVDELMRAELKTFKLVVDKTKKTKKGNKKVKKKKKNKKKKKERDLTADRSLQSLCEELVENCFLIRPENIRISQFIGEFSYLASTLRQVNIEPMPSLSDVRQLVTLYGVLPLGSQVVLEKTLLLAGPSGVGKKMLVQAICSETGAHLFHLSPTHLSHRYPGRGGAAYLLHLVFKVAGELQPSVIWIEDVEKTFSKKTRKSNRESDPRRMKRDLLRSLRTLRPEDQVLVIGTTRRPFDAETKPFCKVWKKIVPIPKPDYSSRLALWRELLRSQGAEPGPGLDLSSLAKITDGFTPGHILSAVRSVLRPHRLKKLRLQPLTASEFIQSLSRMEPVYQEEEEAFKVWFSKTPLSRRRARAINTNEGAGGGGKTGKKKSKGDREQTTKKKTKKKKK</sequence>
<accession>A0AAJ8B364</accession>
<dbReference type="GO" id="GO:0016887">
    <property type="term" value="F:ATP hydrolysis activity"/>
    <property type="evidence" value="ECO:0007669"/>
    <property type="project" value="InterPro"/>
</dbReference>
<dbReference type="InterPro" id="IPR000048">
    <property type="entry name" value="IQ_motif_EF-hand-BS"/>
</dbReference>
<evidence type="ECO:0000256" key="1">
    <source>
        <dbReference type="SAM" id="MobiDB-lite"/>
    </source>
</evidence>
<feature type="compositionally biased region" description="Basic residues" evidence="1">
    <location>
        <begin position="436"/>
        <end position="454"/>
    </location>
</feature>
<organism evidence="3 4">
    <name type="scientific">Lates calcarifer</name>
    <name type="common">Barramundi</name>
    <name type="synonym">Holocentrus calcarifer</name>
    <dbReference type="NCBI Taxonomy" id="8187"/>
    <lineage>
        <taxon>Eukaryota</taxon>
        <taxon>Metazoa</taxon>
        <taxon>Chordata</taxon>
        <taxon>Craniata</taxon>
        <taxon>Vertebrata</taxon>
        <taxon>Euteleostomi</taxon>
        <taxon>Actinopterygii</taxon>
        <taxon>Neopterygii</taxon>
        <taxon>Teleostei</taxon>
        <taxon>Neoteleostei</taxon>
        <taxon>Acanthomorphata</taxon>
        <taxon>Carangaria</taxon>
        <taxon>Carangaria incertae sedis</taxon>
        <taxon>Centropomidae</taxon>
        <taxon>Lates</taxon>
    </lineage>
</organism>
<dbReference type="Pfam" id="PF00612">
    <property type="entry name" value="IQ"/>
    <property type="match status" value="1"/>
</dbReference>
<evidence type="ECO:0000313" key="3">
    <source>
        <dbReference type="Proteomes" id="UP000694890"/>
    </source>
</evidence>
<proteinExistence type="predicted"/>
<dbReference type="PANTHER" id="PTHR14690:SF11">
    <property type="entry name" value="IQ AND AAA DOMAIN-CONTAINING PROTEIN 1 ISOFORM X1"/>
    <property type="match status" value="1"/>
</dbReference>
<evidence type="ECO:0000313" key="4">
    <source>
        <dbReference type="RefSeq" id="XP_050925547.1"/>
    </source>
</evidence>
<reference evidence="4" key="1">
    <citation type="submission" date="2025-08" db="UniProtKB">
        <authorList>
            <consortium name="RefSeq"/>
        </authorList>
    </citation>
    <scope>IDENTIFICATION</scope>
    <source>
        <tissue evidence="4">Brain</tissue>
    </source>
</reference>
<dbReference type="InterPro" id="IPR003959">
    <property type="entry name" value="ATPase_AAA_core"/>
</dbReference>
<dbReference type="Pfam" id="PF00004">
    <property type="entry name" value="AAA"/>
    <property type="match status" value="1"/>
</dbReference>
<dbReference type="Proteomes" id="UP000694890">
    <property type="component" value="Unplaced"/>
</dbReference>
<dbReference type="RefSeq" id="XP_050925547.1">
    <property type="nucleotide sequence ID" value="XM_051069590.1"/>
</dbReference>
<name>A0AAJ8B364_LATCA</name>
<dbReference type="CDD" id="cd23767">
    <property type="entry name" value="IQCD"/>
    <property type="match status" value="1"/>
</dbReference>
<feature type="region of interest" description="Disordered" evidence="1">
    <location>
        <begin position="764"/>
        <end position="805"/>
    </location>
</feature>
<dbReference type="PANTHER" id="PTHR14690">
    <property type="entry name" value="IQ MOTIF CONTAINING WITH AAA DOMAIN 1"/>
    <property type="match status" value="1"/>
</dbReference>
<dbReference type="PROSITE" id="PS50096">
    <property type="entry name" value="IQ"/>
    <property type="match status" value="1"/>
</dbReference>
<dbReference type="AlphaFoldDB" id="A0AAJ8B364"/>
<feature type="region of interest" description="Disordered" evidence="1">
    <location>
        <begin position="309"/>
        <end position="357"/>
    </location>
</feature>
<evidence type="ECO:0000259" key="2">
    <source>
        <dbReference type="Pfam" id="PF00004"/>
    </source>
</evidence>
<dbReference type="GO" id="GO:0005524">
    <property type="term" value="F:ATP binding"/>
    <property type="evidence" value="ECO:0007669"/>
    <property type="project" value="InterPro"/>
</dbReference>
<gene>
    <name evidence="4" type="primary">LOC108881112</name>
</gene>
<dbReference type="InterPro" id="IPR052267">
    <property type="entry name" value="N-DRC_Component"/>
</dbReference>
<dbReference type="SUPFAM" id="SSF52540">
    <property type="entry name" value="P-loop containing nucleoside triphosphate hydrolases"/>
    <property type="match status" value="1"/>
</dbReference>
<dbReference type="InterPro" id="IPR027417">
    <property type="entry name" value="P-loop_NTPase"/>
</dbReference>
<dbReference type="Gene3D" id="3.40.50.300">
    <property type="entry name" value="P-loop containing nucleotide triphosphate hydrolases"/>
    <property type="match status" value="1"/>
</dbReference>
<dbReference type="GeneID" id="108881112"/>
<feature type="region of interest" description="Disordered" evidence="1">
    <location>
        <begin position="436"/>
        <end position="458"/>
    </location>
</feature>